<feature type="site" description="Important for substrate specificity" evidence="4">
    <location>
        <position position="20"/>
    </location>
</feature>
<keyword evidence="6" id="KW-1185">Reference proteome</keyword>
<dbReference type="GO" id="GO:0036221">
    <property type="term" value="F:UTP diphosphatase activity"/>
    <property type="evidence" value="ECO:0007669"/>
    <property type="project" value="RHEA"/>
</dbReference>
<comment type="caution">
    <text evidence="4">Lacks conserved residue(s) required for the propagation of feature annotation.</text>
</comment>
<evidence type="ECO:0000313" key="6">
    <source>
        <dbReference type="Proteomes" id="UP000019760"/>
    </source>
</evidence>
<proteinExistence type="inferred from homology"/>
<dbReference type="PANTHER" id="PTHR43213:SF5">
    <property type="entry name" value="BIFUNCTIONAL DTTP_UTP PYROPHOSPHATASE_METHYLTRANSFERASE PROTEIN-RELATED"/>
    <property type="match status" value="1"/>
</dbReference>
<evidence type="ECO:0000256" key="4">
    <source>
        <dbReference type="HAMAP-Rule" id="MF_00528"/>
    </source>
</evidence>
<dbReference type="SUPFAM" id="SSF52972">
    <property type="entry name" value="ITPase-like"/>
    <property type="match status" value="1"/>
</dbReference>
<protein>
    <recommendedName>
        <fullName evidence="4">dTTP/UTP pyrophosphatase</fullName>
        <shortName evidence="4">dTTPase/UTPase</shortName>
        <ecNumber evidence="4">3.6.1.9</ecNumber>
    </recommendedName>
    <alternativeName>
        <fullName evidence="4">Nucleoside triphosphate pyrophosphatase</fullName>
    </alternativeName>
    <alternativeName>
        <fullName evidence="4">Nucleotide pyrophosphatase</fullName>
        <shortName evidence="4">Nucleotide PPase</shortName>
    </alternativeName>
</protein>
<dbReference type="AlphaFoldDB" id="A0A023D4A2"/>
<dbReference type="NCBIfam" id="TIGR00172">
    <property type="entry name" value="maf"/>
    <property type="match status" value="1"/>
</dbReference>
<sequence length="205" mass="21707">MPPSATVARPRLILASESPRRLALLRQIGIEPDAVLPAALDESPRQGELPRPCAQRLAREKGAAIAAGETTPALVLAADTIVALGRRILPKAETEEQARRCLALLSGRRHTVVTAVTLTPGGGWEQGRACERVVETSVAFSRLSAKQIDALIEQGDWRGKAGGYAIQGMAAAFIRQIGGSYSAVMGLPLFETAQLLRGQPGGWLA</sequence>
<dbReference type="GO" id="GO:0036218">
    <property type="term" value="F:dTTP diphosphatase activity"/>
    <property type="evidence" value="ECO:0007669"/>
    <property type="project" value="RHEA"/>
</dbReference>
<organism evidence="5 6">
    <name type="scientific">Acidomonas methanolica NBRC 104435</name>
    <dbReference type="NCBI Taxonomy" id="1231351"/>
    <lineage>
        <taxon>Bacteria</taxon>
        <taxon>Pseudomonadati</taxon>
        <taxon>Pseudomonadota</taxon>
        <taxon>Alphaproteobacteria</taxon>
        <taxon>Acetobacterales</taxon>
        <taxon>Acetobacteraceae</taxon>
        <taxon>Acidomonas</taxon>
    </lineage>
</organism>
<comment type="similarity">
    <text evidence="4">Belongs to the Maf family. YhdE subfamily.</text>
</comment>
<dbReference type="OrthoDB" id="9807767at2"/>
<dbReference type="GO" id="GO:0005737">
    <property type="term" value="C:cytoplasm"/>
    <property type="evidence" value="ECO:0007669"/>
    <property type="project" value="UniProtKB-SubCell"/>
</dbReference>
<dbReference type="EMBL" id="BAND01000038">
    <property type="protein sequence ID" value="GAJ28894.1"/>
    <property type="molecule type" value="Genomic_DNA"/>
</dbReference>
<reference evidence="5 6" key="2">
    <citation type="journal article" date="2014" name="FEMS Microbiol. Lett.">
        <title>Draft genomic DNA sequence of the facultatively methylotrophic bacterium Acidomonas methanolica type strain MB58.</title>
        <authorList>
            <person name="Higashiura N."/>
            <person name="Hadano H."/>
            <person name="Hirakawa H."/>
            <person name="Matsutani M."/>
            <person name="Takabe S."/>
            <person name="Matsushita K."/>
            <person name="Azuma Y."/>
        </authorList>
    </citation>
    <scope>NUCLEOTIDE SEQUENCE [LARGE SCALE GENOMIC DNA]</scope>
    <source>
        <strain evidence="5 6">MB58</strain>
    </source>
</reference>
<dbReference type="GO" id="GO:0009117">
    <property type="term" value="P:nucleotide metabolic process"/>
    <property type="evidence" value="ECO:0007669"/>
    <property type="project" value="UniProtKB-KW"/>
</dbReference>
<dbReference type="Gene3D" id="3.90.950.10">
    <property type="match status" value="1"/>
</dbReference>
<dbReference type="InterPro" id="IPR029001">
    <property type="entry name" value="ITPase-like_fam"/>
</dbReference>
<feature type="active site" description="Proton acceptor" evidence="4">
    <location>
        <position position="79"/>
    </location>
</feature>
<comment type="cofactor">
    <cofactor evidence="1 4">
        <name>a divalent metal cation</name>
        <dbReference type="ChEBI" id="CHEBI:60240"/>
    </cofactor>
</comment>
<comment type="function">
    <text evidence="4">Nucleoside triphosphate pyrophosphatase that hydrolyzes dTTP and UTP. May have a dual role in cell division arrest and in preventing the incorporation of modified nucleotides into cellular nucleic acids.</text>
</comment>
<dbReference type="CDD" id="cd00555">
    <property type="entry name" value="Maf"/>
    <property type="match status" value="1"/>
</dbReference>
<comment type="caution">
    <text evidence="5">The sequence shown here is derived from an EMBL/GenBank/DDBJ whole genome shotgun (WGS) entry which is preliminary data.</text>
</comment>
<evidence type="ECO:0000256" key="3">
    <source>
        <dbReference type="ARBA" id="ARBA00023080"/>
    </source>
</evidence>
<evidence type="ECO:0000256" key="2">
    <source>
        <dbReference type="ARBA" id="ARBA00022801"/>
    </source>
</evidence>
<keyword evidence="5" id="KW-0131">Cell cycle</keyword>
<accession>A0A023D4A2</accession>
<dbReference type="RefSeq" id="WP_042057949.1">
    <property type="nucleotide sequence ID" value="NZ_BAND01000038.1"/>
</dbReference>
<name>A0A023D4A2_ACIMT</name>
<feature type="site" description="Important for substrate specificity" evidence="4">
    <location>
        <position position="80"/>
    </location>
</feature>
<keyword evidence="4" id="KW-0963">Cytoplasm</keyword>
<reference evidence="6" key="1">
    <citation type="journal article" date="2014" name="FEMS Microbiol. Lett.">
        <title>Draft Genomic DNA Sequence of the Facultatively Methylotrophic Bacterium Acidomonas methanolica type strain MB58.</title>
        <authorList>
            <person name="Higashiura N."/>
            <person name="Hadano H."/>
            <person name="Hirakawa H."/>
            <person name="Matsutani M."/>
            <person name="Takabe S."/>
            <person name="Matsushita K."/>
            <person name="Azuma Y."/>
        </authorList>
    </citation>
    <scope>NUCLEOTIDE SEQUENCE [LARGE SCALE GENOMIC DNA]</scope>
    <source>
        <strain evidence="6">MB58</strain>
    </source>
</reference>
<keyword evidence="2 4" id="KW-0378">Hydrolase</keyword>
<dbReference type="GO" id="GO:0051301">
    <property type="term" value="P:cell division"/>
    <property type="evidence" value="ECO:0007669"/>
    <property type="project" value="UniProtKB-KW"/>
</dbReference>
<dbReference type="PANTHER" id="PTHR43213">
    <property type="entry name" value="BIFUNCTIONAL DTTP/UTP PYROPHOSPHATASE/METHYLTRANSFERASE PROTEIN-RELATED"/>
    <property type="match status" value="1"/>
</dbReference>
<dbReference type="HAMAP" id="MF_00528">
    <property type="entry name" value="Maf"/>
    <property type="match status" value="1"/>
</dbReference>
<dbReference type="Proteomes" id="UP000019760">
    <property type="component" value="Unassembled WGS sequence"/>
</dbReference>
<comment type="catalytic activity">
    <reaction evidence="4">
        <text>UTP + H2O = UMP + diphosphate + H(+)</text>
        <dbReference type="Rhea" id="RHEA:29395"/>
        <dbReference type="ChEBI" id="CHEBI:15377"/>
        <dbReference type="ChEBI" id="CHEBI:15378"/>
        <dbReference type="ChEBI" id="CHEBI:33019"/>
        <dbReference type="ChEBI" id="CHEBI:46398"/>
        <dbReference type="ChEBI" id="CHEBI:57865"/>
        <dbReference type="EC" id="3.6.1.9"/>
    </reaction>
</comment>
<evidence type="ECO:0000313" key="5">
    <source>
        <dbReference type="EMBL" id="GAJ28894.1"/>
    </source>
</evidence>
<dbReference type="Pfam" id="PF02545">
    <property type="entry name" value="Maf"/>
    <property type="match status" value="1"/>
</dbReference>
<comment type="catalytic activity">
    <reaction evidence="4">
        <text>dTTP + H2O = dTMP + diphosphate + H(+)</text>
        <dbReference type="Rhea" id="RHEA:28534"/>
        <dbReference type="ChEBI" id="CHEBI:15377"/>
        <dbReference type="ChEBI" id="CHEBI:15378"/>
        <dbReference type="ChEBI" id="CHEBI:33019"/>
        <dbReference type="ChEBI" id="CHEBI:37568"/>
        <dbReference type="ChEBI" id="CHEBI:63528"/>
        <dbReference type="EC" id="3.6.1.9"/>
    </reaction>
</comment>
<gene>
    <name evidence="5" type="ORF">Amme_038_143</name>
</gene>
<comment type="subcellular location">
    <subcellularLocation>
        <location evidence="4">Cytoplasm</location>
    </subcellularLocation>
</comment>
<dbReference type="EC" id="3.6.1.9" evidence="4"/>
<feature type="site" description="Important for substrate specificity" evidence="4">
    <location>
        <position position="167"/>
    </location>
</feature>
<dbReference type="PIRSF" id="PIRSF006305">
    <property type="entry name" value="Maf"/>
    <property type="match status" value="1"/>
</dbReference>
<keyword evidence="3 4" id="KW-0546">Nucleotide metabolism</keyword>
<evidence type="ECO:0000256" key="1">
    <source>
        <dbReference type="ARBA" id="ARBA00001968"/>
    </source>
</evidence>
<keyword evidence="5" id="KW-0132">Cell division</keyword>
<dbReference type="InterPro" id="IPR003697">
    <property type="entry name" value="Maf-like"/>
</dbReference>